<dbReference type="InterPro" id="IPR000182">
    <property type="entry name" value="GNAT_dom"/>
</dbReference>
<reference evidence="3 4" key="1">
    <citation type="submission" date="2019-02" db="EMBL/GenBank/DDBJ databases">
        <title>Jishengella sp. nov., isolated from a root of Zingiber montanum.</title>
        <authorList>
            <person name="Kuncharoen N."/>
            <person name="Kudo T."/>
            <person name="Masahiro Y."/>
            <person name="Ohkuma M."/>
            <person name="Tanasupawat S."/>
        </authorList>
    </citation>
    <scope>NUCLEOTIDE SEQUENCE [LARGE SCALE GENOMIC DNA]</scope>
    <source>
        <strain evidence="3 4">PLAI 1-1</strain>
    </source>
</reference>
<evidence type="ECO:0000313" key="4">
    <source>
        <dbReference type="Proteomes" id="UP000292274"/>
    </source>
</evidence>
<feature type="compositionally biased region" description="Basic and acidic residues" evidence="1">
    <location>
        <begin position="165"/>
        <end position="178"/>
    </location>
</feature>
<gene>
    <name evidence="3" type="ORF">E0H26_00800</name>
</gene>
<evidence type="ECO:0000313" key="3">
    <source>
        <dbReference type="EMBL" id="TCC00275.1"/>
    </source>
</evidence>
<feature type="compositionally biased region" description="Basic residues" evidence="1">
    <location>
        <begin position="193"/>
        <end position="202"/>
    </location>
</feature>
<protein>
    <submittedName>
        <fullName evidence="3">N-acetyltransferase</fullName>
    </submittedName>
</protein>
<accession>A0A4R0GR28</accession>
<dbReference type="GO" id="GO:1990189">
    <property type="term" value="F:protein N-terminal-serine acetyltransferase activity"/>
    <property type="evidence" value="ECO:0007669"/>
    <property type="project" value="TreeGrafter"/>
</dbReference>
<feature type="domain" description="N-acetyltransferase" evidence="2">
    <location>
        <begin position="27"/>
        <end position="181"/>
    </location>
</feature>
<dbReference type="AlphaFoldDB" id="A0A4R0GR28"/>
<keyword evidence="3" id="KW-0808">Transferase</keyword>
<dbReference type="Proteomes" id="UP000292274">
    <property type="component" value="Unassembled WGS sequence"/>
</dbReference>
<comment type="caution">
    <text evidence="3">The sequence shown here is derived from an EMBL/GenBank/DDBJ whole genome shotgun (WGS) entry which is preliminary data.</text>
</comment>
<dbReference type="EMBL" id="SJJR01000001">
    <property type="protein sequence ID" value="TCC00275.1"/>
    <property type="molecule type" value="Genomic_DNA"/>
</dbReference>
<proteinExistence type="predicted"/>
<feature type="compositionally biased region" description="Pro residues" evidence="1">
    <location>
        <begin position="1"/>
        <end position="10"/>
    </location>
</feature>
<organism evidence="3 4">
    <name type="scientific">Micromonospora zingiberis</name>
    <dbReference type="NCBI Taxonomy" id="2053011"/>
    <lineage>
        <taxon>Bacteria</taxon>
        <taxon>Bacillati</taxon>
        <taxon>Actinomycetota</taxon>
        <taxon>Actinomycetes</taxon>
        <taxon>Micromonosporales</taxon>
        <taxon>Micromonosporaceae</taxon>
        <taxon>Micromonospora</taxon>
    </lineage>
</organism>
<dbReference type="SUPFAM" id="SSF55729">
    <property type="entry name" value="Acyl-CoA N-acyltransferases (Nat)"/>
    <property type="match status" value="1"/>
</dbReference>
<dbReference type="GO" id="GO:0008999">
    <property type="term" value="F:protein-N-terminal-alanine acetyltransferase activity"/>
    <property type="evidence" value="ECO:0007669"/>
    <property type="project" value="TreeGrafter"/>
</dbReference>
<keyword evidence="4" id="KW-1185">Reference proteome</keyword>
<evidence type="ECO:0000256" key="1">
    <source>
        <dbReference type="SAM" id="MobiDB-lite"/>
    </source>
</evidence>
<dbReference type="GO" id="GO:0005737">
    <property type="term" value="C:cytoplasm"/>
    <property type="evidence" value="ECO:0007669"/>
    <property type="project" value="TreeGrafter"/>
</dbReference>
<dbReference type="PANTHER" id="PTHR43441:SF10">
    <property type="entry name" value="ACETYLTRANSFERASE"/>
    <property type="match status" value="1"/>
</dbReference>
<name>A0A4R0GR28_9ACTN</name>
<feature type="region of interest" description="Disordered" evidence="1">
    <location>
        <begin position="162"/>
        <end position="202"/>
    </location>
</feature>
<evidence type="ECO:0000259" key="2">
    <source>
        <dbReference type="PROSITE" id="PS51186"/>
    </source>
</evidence>
<dbReference type="OrthoDB" id="2061990at2"/>
<dbReference type="PROSITE" id="PS51186">
    <property type="entry name" value="GNAT"/>
    <property type="match status" value="1"/>
</dbReference>
<dbReference type="Gene3D" id="3.40.630.30">
    <property type="match status" value="1"/>
</dbReference>
<dbReference type="InterPro" id="IPR051908">
    <property type="entry name" value="Ribosomal_N-acetyltransferase"/>
</dbReference>
<dbReference type="InterPro" id="IPR016181">
    <property type="entry name" value="Acyl_CoA_acyltransferase"/>
</dbReference>
<dbReference type="PANTHER" id="PTHR43441">
    <property type="entry name" value="RIBOSOMAL-PROTEIN-SERINE ACETYLTRANSFERASE"/>
    <property type="match status" value="1"/>
</dbReference>
<sequence>MPLLTPPALPPGTLGHQPQPDINGAGLRLRPWQPTDRPAVLAAYADPAIQRWHCRTMNDDEAHTWLTTWTHRWHAETGAGWAITDPTGVLGQINLRRLDLADGIAEVSYWVLPAARGHHVATRALTTLTTWCFTTGLHRLELNHSTANPASCRVAQHAGYPAEGTARREGHHADGWHDTHRHARLRTDPPPTPHRRQYAPGG</sequence>
<dbReference type="RefSeq" id="WP_131299538.1">
    <property type="nucleotide sequence ID" value="NZ_SJJR01000001.1"/>
</dbReference>
<dbReference type="Pfam" id="PF13302">
    <property type="entry name" value="Acetyltransf_3"/>
    <property type="match status" value="1"/>
</dbReference>
<feature type="region of interest" description="Disordered" evidence="1">
    <location>
        <begin position="1"/>
        <end position="26"/>
    </location>
</feature>